<gene>
    <name evidence="2" type="ORF">BKM63_14945</name>
</gene>
<sequence>MKRIVTFLVFLFFGITQAQQLNCTVTVNTERLPNANQQVFKTLQTSLSEFVNKTDWTGAVLKQNERINCSMYITLSSGGSDQFTGTIQVQSSRLIFNSTYSSPVFNFNDKDFNFKYTEYEPLLFNPSVYESNLVSVISFYCYMILGMDADTFQMGAGNQWLETAQNIANVAQQGGFKGWTQSDGLNNRYYLINDMLSPMFSDLRQTNFLYHTGLDTMSDDLKGAKEKIKSSVILVGKLNSVKPNAFLTRVFFDAKSDEIVSIFSGGPSIPVTDLTDVLNKVSPLNSTKWSQIRF</sequence>
<dbReference type="EMBL" id="MLFK01000008">
    <property type="protein sequence ID" value="OIV40995.1"/>
    <property type="molecule type" value="Genomic_DNA"/>
</dbReference>
<evidence type="ECO:0000256" key="1">
    <source>
        <dbReference type="SAM" id="SignalP"/>
    </source>
</evidence>
<reference evidence="2 3" key="1">
    <citation type="submission" date="2016-10" db="EMBL/GenBank/DDBJ databases">
        <title>Draft Genome Sequence of Rhizobacteria Flavobacterium johnsoniae CI04.</title>
        <authorList>
            <person name="Bravo J.I."/>
            <person name="Lozano G.L."/>
            <person name="Handelsman J."/>
        </authorList>
    </citation>
    <scope>NUCLEOTIDE SEQUENCE [LARGE SCALE GENOMIC DNA]</scope>
    <source>
        <strain evidence="2 3">CI04</strain>
    </source>
</reference>
<feature type="chain" id="PRO_5009643577" evidence="1">
    <location>
        <begin position="19"/>
        <end position="294"/>
    </location>
</feature>
<dbReference type="OrthoDB" id="9773381at2"/>
<comment type="caution">
    <text evidence="2">The sequence shown here is derived from an EMBL/GenBank/DDBJ whole genome shotgun (WGS) entry which is preliminary data.</text>
</comment>
<proteinExistence type="predicted"/>
<name>A0A1J7BQL6_FLAJO</name>
<evidence type="ECO:0000313" key="2">
    <source>
        <dbReference type="EMBL" id="OIV40995.1"/>
    </source>
</evidence>
<dbReference type="Proteomes" id="UP000182826">
    <property type="component" value="Unassembled WGS sequence"/>
</dbReference>
<keyword evidence="1" id="KW-0732">Signal</keyword>
<organism evidence="2 3">
    <name type="scientific">Flavobacterium johnsoniae</name>
    <name type="common">Cytophaga johnsonae</name>
    <dbReference type="NCBI Taxonomy" id="986"/>
    <lineage>
        <taxon>Bacteria</taxon>
        <taxon>Pseudomonadati</taxon>
        <taxon>Bacteroidota</taxon>
        <taxon>Flavobacteriia</taxon>
        <taxon>Flavobacteriales</taxon>
        <taxon>Flavobacteriaceae</taxon>
        <taxon>Flavobacterium</taxon>
    </lineage>
</organism>
<dbReference type="Pfam" id="PF16119">
    <property type="entry name" value="DUF4835"/>
    <property type="match status" value="1"/>
</dbReference>
<dbReference type="InterPro" id="IPR032274">
    <property type="entry name" value="DUF4835"/>
</dbReference>
<evidence type="ECO:0000313" key="3">
    <source>
        <dbReference type="Proteomes" id="UP000182826"/>
    </source>
</evidence>
<dbReference type="RefSeq" id="WP_071637396.1">
    <property type="nucleotide sequence ID" value="NZ_MLFK01000008.1"/>
</dbReference>
<keyword evidence="3" id="KW-1185">Reference proteome</keyword>
<protein>
    <submittedName>
        <fullName evidence="2">DUF4835 domain-containing protein</fullName>
    </submittedName>
</protein>
<dbReference type="AlphaFoldDB" id="A0A1J7BQL6"/>
<feature type="signal peptide" evidence="1">
    <location>
        <begin position="1"/>
        <end position="18"/>
    </location>
</feature>
<accession>A0A1J7BQL6</accession>